<evidence type="ECO:0000259" key="6">
    <source>
        <dbReference type="Pfam" id="PF00676"/>
    </source>
</evidence>
<feature type="region of interest" description="Disordered" evidence="5">
    <location>
        <begin position="1"/>
        <end position="50"/>
    </location>
</feature>
<comment type="function">
    <text evidence="4">The branched-chain alpha-keto dehydrogenase complex catalyzes the overall conversion of alpha-keto acids to acyl-CoA and CO(2). It contains multiple copies of three enzymatic components: branched-chain alpha-keto acid decarboxylase (E1), lipoamide acyltransferase (E2) and lipoamide dehydrogenase (E3).</text>
</comment>
<dbReference type="AlphaFoldDB" id="M2YFL5"/>
<dbReference type="EC" id="1.2.4.4" evidence="4"/>
<keyword evidence="7" id="KW-0670">Pyruvate</keyword>
<feature type="compositionally biased region" description="Low complexity" evidence="5">
    <location>
        <begin position="14"/>
        <end position="42"/>
    </location>
</feature>
<comment type="cofactor">
    <cofactor evidence="1 4">
        <name>thiamine diphosphate</name>
        <dbReference type="ChEBI" id="CHEBI:58937"/>
    </cofactor>
</comment>
<evidence type="ECO:0000256" key="3">
    <source>
        <dbReference type="ARBA" id="ARBA00023052"/>
    </source>
</evidence>
<comment type="caution">
    <text evidence="7">The sequence shown here is derived from an EMBL/GenBank/DDBJ whole genome shotgun (WGS) entry which is preliminary data.</text>
</comment>
<dbReference type="PANTHER" id="PTHR43380:SF1">
    <property type="entry name" value="2-OXOISOVALERATE DEHYDROGENASE SUBUNIT ALPHA, MITOCHONDRIAL"/>
    <property type="match status" value="1"/>
</dbReference>
<organism evidence="7 8">
    <name type="scientific">Kocuria palustris PEL</name>
    <dbReference type="NCBI Taxonomy" id="1236550"/>
    <lineage>
        <taxon>Bacteria</taxon>
        <taxon>Bacillati</taxon>
        <taxon>Actinomycetota</taxon>
        <taxon>Actinomycetes</taxon>
        <taxon>Micrococcales</taxon>
        <taxon>Micrococcaceae</taxon>
        <taxon>Kocuria</taxon>
    </lineage>
</organism>
<dbReference type="GO" id="GO:0009083">
    <property type="term" value="P:branched-chain amino acid catabolic process"/>
    <property type="evidence" value="ECO:0007669"/>
    <property type="project" value="TreeGrafter"/>
</dbReference>
<dbReference type="GO" id="GO:0003863">
    <property type="term" value="F:branched-chain 2-oxo acid dehydrogenase activity"/>
    <property type="evidence" value="ECO:0007669"/>
    <property type="project" value="UniProtKB-EC"/>
</dbReference>
<dbReference type="GO" id="GO:0000287">
    <property type="term" value="F:magnesium ion binding"/>
    <property type="evidence" value="ECO:0007669"/>
    <property type="project" value="UniProtKB-ARBA"/>
</dbReference>
<dbReference type="SUPFAM" id="SSF52518">
    <property type="entry name" value="Thiamin diphosphate-binding fold (THDP-binding)"/>
    <property type="match status" value="1"/>
</dbReference>
<keyword evidence="8" id="KW-1185">Reference proteome</keyword>
<evidence type="ECO:0000313" key="8">
    <source>
        <dbReference type="Proteomes" id="UP000009877"/>
    </source>
</evidence>
<dbReference type="InterPro" id="IPR001017">
    <property type="entry name" value="DH_E1"/>
</dbReference>
<dbReference type="InterPro" id="IPR029061">
    <property type="entry name" value="THDP-binding"/>
</dbReference>
<feature type="region of interest" description="Disordered" evidence="5">
    <location>
        <begin position="430"/>
        <end position="454"/>
    </location>
</feature>
<dbReference type="Proteomes" id="UP000009877">
    <property type="component" value="Unassembled WGS sequence"/>
</dbReference>
<keyword evidence="3 4" id="KW-0786">Thiamine pyrophosphate</keyword>
<accession>M2YFL5</accession>
<dbReference type="CDD" id="cd02000">
    <property type="entry name" value="TPP_E1_PDC_ADC_BCADC"/>
    <property type="match status" value="1"/>
</dbReference>
<dbReference type="Pfam" id="PF00676">
    <property type="entry name" value="E1_dh"/>
    <property type="match status" value="1"/>
</dbReference>
<dbReference type="EMBL" id="ANHZ02000004">
    <property type="protein sequence ID" value="EME37389.1"/>
    <property type="molecule type" value="Genomic_DNA"/>
</dbReference>
<evidence type="ECO:0000256" key="4">
    <source>
        <dbReference type="RuleBase" id="RU365014"/>
    </source>
</evidence>
<keyword evidence="2 4" id="KW-0560">Oxidoreductase</keyword>
<comment type="similarity">
    <text evidence="4">Belongs to the BCKDHA family.</text>
</comment>
<gene>
    <name evidence="7" type="ORF">C884_01897</name>
</gene>
<evidence type="ECO:0000256" key="5">
    <source>
        <dbReference type="SAM" id="MobiDB-lite"/>
    </source>
</evidence>
<sequence>MAQADEVPERGPDQEQPSAEQSSAQTAQAAPAVEVAADVAPDGSPEALVADPHDARASAGTGAHPAAVAATMPVVRLLDENGVRQHDERFSGWVEDVDAEALQRMHRSMVRARRLDEMATALQRQGEMALWPPLRGQEAAQVGSALAQGENDYVFPSYREHAVVLERGVPAERVLVQFRGHAASGWKPSETRTHVYSLVLASQVPHAVGYAMGMVQDRRLAEEAGEPAPEPGAVTVYFGDGASTEGEIHESMVFAASYDAPVVFFVQNNQWAISVPFSTQSRVPLAARAAGYGFEGVRVDGNDPLAVLAVTRWATAEAREGRGPVLIEAETFRLGAHTTADDPTKYRLSAEEAQWAQKEPLLRMRALLETELGVQEQWFQDLEEETDQWLKEVRSELLRSDPGELDHRFDVVYAQPHPLVEEERAWHRDYADSFLDGEGGPGADAGQSQEGQRA</sequence>
<evidence type="ECO:0000313" key="7">
    <source>
        <dbReference type="EMBL" id="EME37389.1"/>
    </source>
</evidence>
<reference evidence="7 8" key="1">
    <citation type="journal article" date="2014" name="Genome Announc.">
        <title>Draft Genome Sequence of Kocuria palustris PEL.</title>
        <authorList>
            <person name="Sharma G."/>
            <person name="Khatri I."/>
            <person name="Subramanian S."/>
        </authorList>
    </citation>
    <scope>NUCLEOTIDE SEQUENCE [LARGE SCALE GENOMIC DNA]</scope>
    <source>
        <strain evidence="7 8">PEL</strain>
    </source>
</reference>
<feature type="domain" description="Dehydrogenase E1 component" evidence="6">
    <location>
        <begin position="107"/>
        <end position="391"/>
    </location>
</feature>
<name>M2YFL5_9MICC</name>
<dbReference type="Gene3D" id="3.40.50.970">
    <property type="match status" value="1"/>
</dbReference>
<dbReference type="InterPro" id="IPR050771">
    <property type="entry name" value="Alpha-ketoacid_DH_E1_comp"/>
</dbReference>
<proteinExistence type="inferred from homology"/>
<protein>
    <recommendedName>
        <fullName evidence="4">2-oxoisovalerate dehydrogenase subunit alpha</fullName>
        <ecNumber evidence="4">1.2.4.4</ecNumber>
    </recommendedName>
    <alternativeName>
        <fullName evidence="4">Branched-chain alpha-keto acid dehydrogenase E1 component alpha chain</fullName>
    </alternativeName>
</protein>
<dbReference type="PANTHER" id="PTHR43380">
    <property type="entry name" value="2-OXOISOVALERATE DEHYDROGENASE SUBUNIT ALPHA, MITOCHONDRIAL"/>
    <property type="match status" value="1"/>
</dbReference>
<comment type="catalytic activity">
    <reaction evidence="4">
        <text>N(6)-[(R)-lipoyl]-L-lysyl-[protein] + 3-methyl-2-oxobutanoate + H(+) = N(6)-[(R)-S(8)-2-methylpropanoyldihydrolipoyl]-L-lysyl-[protein] + CO2</text>
        <dbReference type="Rhea" id="RHEA:13457"/>
        <dbReference type="Rhea" id="RHEA-COMP:10474"/>
        <dbReference type="Rhea" id="RHEA-COMP:10497"/>
        <dbReference type="ChEBI" id="CHEBI:11851"/>
        <dbReference type="ChEBI" id="CHEBI:15378"/>
        <dbReference type="ChEBI" id="CHEBI:16526"/>
        <dbReference type="ChEBI" id="CHEBI:83099"/>
        <dbReference type="ChEBI" id="CHEBI:83142"/>
        <dbReference type="EC" id="1.2.4.4"/>
    </reaction>
</comment>
<evidence type="ECO:0000256" key="2">
    <source>
        <dbReference type="ARBA" id="ARBA00023002"/>
    </source>
</evidence>
<dbReference type="STRING" id="71999.KPaMU14_10990"/>
<evidence type="ECO:0000256" key="1">
    <source>
        <dbReference type="ARBA" id="ARBA00001964"/>
    </source>
</evidence>